<evidence type="ECO:0000313" key="3">
    <source>
        <dbReference type="Proteomes" id="UP001249851"/>
    </source>
</evidence>
<sequence>MLFLKLSLSALFIDLILGGHARGKGPVILVSFDAFRWDYLDMNRTNTNYFNAVIANGVRAKYVYNVFPTMTFPNHYTLVTGQYPESHGIISNDMFDPTLNDSFSMSTNHSRWWNTFAEPIWITNQKQGHKSGLCYWPGYDVEYHGINPSFTTSGYAYDKPFVSQGNIMPWRMRVDLVVKWLKEEDPPSFIAMYFDSPDEAGHCCGPDSVNVTDEIRKCNNITGYLLEQLKRERLLDKVNLIITADHGTAGLNYSTVINFAEILSPEDKVWTEGYAYFLLHPSNVTKTYEKLKELEKKKSHFTVYLKENLPENLHFKHSSRIPEIVVIMEEHWVANTMNLPLPETLETKGTHGWPPSVASMRPFFIAQGPAFKEGYKTGPIRMIDIYPLICHLLGIQPELNNGSLDRISHLLESPPSLSDEYQLTTDSF</sequence>
<dbReference type="GO" id="GO:0016787">
    <property type="term" value="F:hydrolase activity"/>
    <property type="evidence" value="ECO:0007669"/>
    <property type="project" value="UniProtKB-ARBA"/>
</dbReference>
<reference evidence="2" key="1">
    <citation type="journal article" date="2023" name="G3 (Bethesda)">
        <title>Whole genome assembly and annotation of the endangered Caribbean coral Acropora cervicornis.</title>
        <authorList>
            <person name="Selwyn J.D."/>
            <person name="Vollmer S.V."/>
        </authorList>
    </citation>
    <scope>NUCLEOTIDE SEQUENCE</scope>
    <source>
        <strain evidence="2">K2</strain>
    </source>
</reference>
<dbReference type="CDD" id="cd16018">
    <property type="entry name" value="Enpp"/>
    <property type="match status" value="1"/>
</dbReference>
<accession>A0AAD9QFK3</accession>
<dbReference type="InterPro" id="IPR002591">
    <property type="entry name" value="Phosphodiest/P_Trfase"/>
</dbReference>
<dbReference type="Proteomes" id="UP001249851">
    <property type="component" value="Unassembled WGS sequence"/>
</dbReference>
<dbReference type="EMBL" id="JARQWQ010000036">
    <property type="protein sequence ID" value="KAK2560383.1"/>
    <property type="molecule type" value="Genomic_DNA"/>
</dbReference>
<dbReference type="Gene3D" id="3.30.1360.180">
    <property type="match status" value="1"/>
</dbReference>
<organism evidence="2 3">
    <name type="scientific">Acropora cervicornis</name>
    <name type="common">Staghorn coral</name>
    <dbReference type="NCBI Taxonomy" id="6130"/>
    <lineage>
        <taxon>Eukaryota</taxon>
        <taxon>Metazoa</taxon>
        <taxon>Cnidaria</taxon>
        <taxon>Anthozoa</taxon>
        <taxon>Hexacorallia</taxon>
        <taxon>Scleractinia</taxon>
        <taxon>Astrocoeniina</taxon>
        <taxon>Acroporidae</taxon>
        <taxon>Acropora</taxon>
    </lineage>
</organism>
<feature type="chain" id="PRO_5042293483" evidence="1">
    <location>
        <begin position="19"/>
        <end position="428"/>
    </location>
</feature>
<dbReference type="SUPFAM" id="SSF53649">
    <property type="entry name" value="Alkaline phosphatase-like"/>
    <property type="match status" value="1"/>
</dbReference>
<dbReference type="AlphaFoldDB" id="A0AAD9QFK3"/>
<dbReference type="InterPro" id="IPR017850">
    <property type="entry name" value="Alkaline_phosphatase_core_sf"/>
</dbReference>
<feature type="signal peptide" evidence="1">
    <location>
        <begin position="1"/>
        <end position="18"/>
    </location>
</feature>
<dbReference type="PANTHER" id="PTHR10151">
    <property type="entry name" value="ECTONUCLEOTIDE PYROPHOSPHATASE/PHOSPHODIESTERASE"/>
    <property type="match status" value="1"/>
</dbReference>
<reference evidence="2" key="2">
    <citation type="journal article" date="2023" name="Science">
        <title>Genomic signatures of disease resistance in endangered staghorn corals.</title>
        <authorList>
            <person name="Vollmer S.V."/>
            <person name="Selwyn J.D."/>
            <person name="Despard B.A."/>
            <person name="Roesel C.L."/>
        </authorList>
    </citation>
    <scope>NUCLEOTIDE SEQUENCE</scope>
    <source>
        <strain evidence="2">K2</strain>
    </source>
</reference>
<dbReference type="Pfam" id="PF01663">
    <property type="entry name" value="Phosphodiest"/>
    <property type="match status" value="1"/>
</dbReference>
<protein>
    <submittedName>
        <fullName evidence="2">Bis(5'-adenosyl)-triphosphatase enpp4</fullName>
    </submittedName>
</protein>
<keyword evidence="1" id="KW-0732">Signal</keyword>
<name>A0AAD9QFK3_ACRCE</name>
<comment type="caution">
    <text evidence="2">The sequence shown here is derived from an EMBL/GenBank/DDBJ whole genome shotgun (WGS) entry which is preliminary data.</text>
</comment>
<gene>
    <name evidence="2" type="ORF">P5673_016719</name>
</gene>
<dbReference type="Gene3D" id="3.40.720.10">
    <property type="entry name" value="Alkaline Phosphatase, subunit A"/>
    <property type="match status" value="1"/>
</dbReference>
<dbReference type="PANTHER" id="PTHR10151:SF120">
    <property type="entry name" value="BIS(5'-ADENOSYL)-TRIPHOSPHATASE"/>
    <property type="match status" value="1"/>
</dbReference>
<proteinExistence type="predicted"/>
<evidence type="ECO:0000313" key="2">
    <source>
        <dbReference type="EMBL" id="KAK2560383.1"/>
    </source>
</evidence>
<evidence type="ECO:0000256" key="1">
    <source>
        <dbReference type="SAM" id="SignalP"/>
    </source>
</evidence>
<keyword evidence="3" id="KW-1185">Reference proteome</keyword>